<dbReference type="InterPro" id="IPR029058">
    <property type="entry name" value="AB_hydrolase_fold"/>
</dbReference>
<dbReference type="InterPro" id="IPR051601">
    <property type="entry name" value="Serine_prot/Carboxylest_S33"/>
</dbReference>
<evidence type="ECO:0000256" key="3">
    <source>
        <dbReference type="ARBA" id="ARBA00022801"/>
    </source>
</evidence>
<dbReference type="Pfam" id="PF00561">
    <property type="entry name" value="Abhydrolase_1"/>
    <property type="match status" value="1"/>
</dbReference>
<keyword evidence="3 8" id="KW-0378">Hydrolase</keyword>
<dbReference type="RefSeq" id="WP_223099942.1">
    <property type="nucleotide sequence ID" value="NZ_CP061913.1"/>
</dbReference>
<keyword evidence="9" id="KW-1185">Reference proteome</keyword>
<keyword evidence="2 5" id="KW-0732">Signal</keyword>
<reference evidence="8 9" key="1">
    <citation type="submission" date="2024-09" db="EMBL/GenBank/DDBJ databases">
        <authorList>
            <person name="Sun Q."/>
            <person name="Mori K."/>
        </authorList>
    </citation>
    <scope>NUCLEOTIDE SEQUENCE [LARGE SCALE GENOMIC DNA]</scope>
    <source>
        <strain evidence="8 9">JCM 3307</strain>
    </source>
</reference>
<gene>
    <name evidence="8" type="ORF">ACFFTR_49165</name>
</gene>
<dbReference type="InterPro" id="IPR013595">
    <property type="entry name" value="Pept_S33_TAP-like_C"/>
</dbReference>
<evidence type="ECO:0000259" key="7">
    <source>
        <dbReference type="Pfam" id="PF08386"/>
    </source>
</evidence>
<accession>A0ABV5MQD8</accession>
<comment type="similarity">
    <text evidence="1">Belongs to the peptidase S33 family.</text>
</comment>
<evidence type="ECO:0000256" key="5">
    <source>
        <dbReference type="SAM" id="SignalP"/>
    </source>
</evidence>
<evidence type="ECO:0000313" key="9">
    <source>
        <dbReference type="Proteomes" id="UP001589608"/>
    </source>
</evidence>
<dbReference type="InterPro" id="IPR000073">
    <property type="entry name" value="AB_hydrolase_1"/>
</dbReference>
<dbReference type="Gene3D" id="3.40.50.1820">
    <property type="entry name" value="alpha/beta hydrolase"/>
    <property type="match status" value="1"/>
</dbReference>
<dbReference type="SUPFAM" id="SSF53474">
    <property type="entry name" value="alpha/beta-Hydrolases"/>
    <property type="match status" value="1"/>
</dbReference>
<feature type="domain" description="AB hydrolase-1" evidence="6">
    <location>
        <begin position="97"/>
        <end position="295"/>
    </location>
</feature>
<evidence type="ECO:0000313" key="8">
    <source>
        <dbReference type="EMBL" id="MFB9451086.1"/>
    </source>
</evidence>
<feature type="domain" description="Peptidase S33 tripeptidyl aminopeptidase-like C-terminal" evidence="7">
    <location>
        <begin position="395"/>
        <end position="491"/>
    </location>
</feature>
<feature type="signal peptide" evidence="5">
    <location>
        <begin position="1"/>
        <end position="29"/>
    </location>
</feature>
<dbReference type="Proteomes" id="UP001589608">
    <property type="component" value="Unassembled WGS sequence"/>
</dbReference>
<feature type="region of interest" description="Disordered" evidence="4">
    <location>
        <begin position="488"/>
        <end position="538"/>
    </location>
</feature>
<feature type="chain" id="PRO_5047027034" evidence="5">
    <location>
        <begin position="30"/>
        <end position="538"/>
    </location>
</feature>
<protein>
    <submittedName>
        <fullName evidence="8">Alpha/beta hydrolase</fullName>
    </submittedName>
</protein>
<name>A0ABV5MQD8_9ACTN</name>
<proteinExistence type="inferred from homology"/>
<evidence type="ECO:0000256" key="4">
    <source>
        <dbReference type="SAM" id="MobiDB-lite"/>
    </source>
</evidence>
<feature type="compositionally biased region" description="Basic and acidic residues" evidence="4">
    <location>
        <begin position="492"/>
        <end position="501"/>
    </location>
</feature>
<dbReference type="Pfam" id="PF08386">
    <property type="entry name" value="Abhydrolase_4"/>
    <property type="match status" value="1"/>
</dbReference>
<dbReference type="PANTHER" id="PTHR43248:SF29">
    <property type="entry name" value="TRIPEPTIDYL AMINOPEPTIDASE"/>
    <property type="match status" value="1"/>
</dbReference>
<sequence>MTNRTVKGLVLFTATAMAVALAPAASALAAPGASSADGYAAATIPWGQCESPGLQRRGAQCGLLDVPLDYSKPNGKKIQIAVSRIKHKVADKDYQGPMLVNPGGPGGSGLTLSYLGEFVPNGAGDAYDWIGFDPRGVGSSVPALHCDDNYFAGPRPEYIPWNKGLENLWLSKSKGYAQACGKAGGELLNHMTTVDSVNDMESIRKALGEKQINFYGFSYGTYLGQVYGTLHPDKVRRMVLDGNVDVRKVWYEANLDQDVNFQRNEEIWFGWLAKYDSVYHLGKTAQQVELRWYAEQQKLRAAPAGGVVGASEWTDIFLYAGYYQSTWLELADAFAGWANDRNTQVIVDAYNNYIAPGDDNGFAVYNAVQCTDVQWPQSWSKWERDNWLTFLKAPFMTWSNAWFNAPCLYWPGKAQKPVKVDGSKVKSVLFVGTTLDAATPFEGSLEARRRFPHGALLAEVGQTTHANSLNGNECVDNTIADYLATGKLPQRKSGDRPDKSCDALPQPDPTAASAAATAQTLRADTSVAAREPLYPVHH</sequence>
<evidence type="ECO:0000256" key="1">
    <source>
        <dbReference type="ARBA" id="ARBA00010088"/>
    </source>
</evidence>
<comment type="caution">
    <text evidence="8">The sequence shown here is derived from an EMBL/GenBank/DDBJ whole genome shotgun (WGS) entry which is preliminary data.</text>
</comment>
<evidence type="ECO:0000259" key="6">
    <source>
        <dbReference type="Pfam" id="PF00561"/>
    </source>
</evidence>
<dbReference type="PANTHER" id="PTHR43248">
    <property type="entry name" value="2-SUCCINYL-6-HYDROXY-2,4-CYCLOHEXADIENE-1-CARBOXYLATE SYNTHASE"/>
    <property type="match status" value="1"/>
</dbReference>
<organism evidence="8 9">
    <name type="scientific">Dactylosporangium vinaceum</name>
    <dbReference type="NCBI Taxonomy" id="53362"/>
    <lineage>
        <taxon>Bacteria</taxon>
        <taxon>Bacillati</taxon>
        <taxon>Actinomycetota</taxon>
        <taxon>Actinomycetes</taxon>
        <taxon>Micromonosporales</taxon>
        <taxon>Micromonosporaceae</taxon>
        <taxon>Dactylosporangium</taxon>
    </lineage>
</organism>
<dbReference type="EMBL" id="JBHMCA010000084">
    <property type="protein sequence ID" value="MFB9451086.1"/>
    <property type="molecule type" value="Genomic_DNA"/>
</dbReference>
<feature type="compositionally biased region" description="Low complexity" evidence="4">
    <location>
        <begin position="510"/>
        <end position="525"/>
    </location>
</feature>
<dbReference type="GO" id="GO:0016787">
    <property type="term" value="F:hydrolase activity"/>
    <property type="evidence" value="ECO:0007669"/>
    <property type="project" value="UniProtKB-KW"/>
</dbReference>
<evidence type="ECO:0000256" key="2">
    <source>
        <dbReference type="ARBA" id="ARBA00022729"/>
    </source>
</evidence>